<dbReference type="EMBL" id="VTPC01004422">
    <property type="protein sequence ID" value="KAF2897186.1"/>
    <property type="molecule type" value="Genomic_DNA"/>
</dbReference>
<protein>
    <submittedName>
        <fullName evidence="1">Uncharacterized protein</fullName>
    </submittedName>
</protein>
<dbReference type="AlphaFoldDB" id="A0A8K0D568"/>
<proteinExistence type="predicted"/>
<name>A0A8K0D568_IGNLU</name>
<keyword evidence="2" id="KW-1185">Reference proteome</keyword>
<dbReference type="OrthoDB" id="6818921at2759"/>
<accession>A0A8K0D568</accession>
<organism evidence="1 2">
    <name type="scientific">Ignelater luminosus</name>
    <name type="common">Cucubano</name>
    <name type="synonym">Pyrophorus luminosus</name>
    <dbReference type="NCBI Taxonomy" id="2038154"/>
    <lineage>
        <taxon>Eukaryota</taxon>
        <taxon>Metazoa</taxon>
        <taxon>Ecdysozoa</taxon>
        <taxon>Arthropoda</taxon>
        <taxon>Hexapoda</taxon>
        <taxon>Insecta</taxon>
        <taxon>Pterygota</taxon>
        <taxon>Neoptera</taxon>
        <taxon>Endopterygota</taxon>
        <taxon>Coleoptera</taxon>
        <taxon>Polyphaga</taxon>
        <taxon>Elateriformia</taxon>
        <taxon>Elateroidea</taxon>
        <taxon>Elateridae</taxon>
        <taxon>Agrypninae</taxon>
        <taxon>Pyrophorini</taxon>
        <taxon>Ignelater</taxon>
    </lineage>
</organism>
<evidence type="ECO:0000313" key="1">
    <source>
        <dbReference type="EMBL" id="KAF2897186.1"/>
    </source>
</evidence>
<comment type="caution">
    <text evidence="1">The sequence shown here is derived from an EMBL/GenBank/DDBJ whole genome shotgun (WGS) entry which is preliminary data.</text>
</comment>
<gene>
    <name evidence="1" type="ORF">ILUMI_08990</name>
</gene>
<dbReference type="Proteomes" id="UP000801492">
    <property type="component" value="Unassembled WGS sequence"/>
</dbReference>
<evidence type="ECO:0000313" key="2">
    <source>
        <dbReference type="Proteomes" id="UP000801492"/>
    </source>
</evidence>
<sequence>MVEVNNALDMNYLRLIPDHKGDPTTLNDCLEACDLIIDTYWDEENRIGPPNSANIGTDYATGGDQNTVDTNIRLYERQAVLKVFLTALHGPLETLVRFCNPDTISQALSYIVDEETITYMKKWLN</sequence>
<reference evidence="1" key="1">
    <citation type="submission" date="2019-08" db="EMBL/GenBank/DDBJ databases">
        <title>The genome of the North American firefly Photinus pyralis.</title>
        <authorList>
            <consortium name="Photinus pyralis genome working group"/>
            <person name="Fallon T.R."/>
            <person name="Sander Lower S.E."/>
            <person name="Weng J.-K."/>
        </authorList>
    </citation>
    <scope>NUCLEOTIDE SEQUENCE</scope>
    <source>
        <strain evidence="1">TRF0915ILg1</strain>
        <tissue evidence="1">Whole body</tissue>
    </source>
</reference>